<gene>
    <name evidence="1" type="ORF">SPIL2461_LOCUS776</name>
</gene>
<keyword evidence="2" id="KW-1185">Reference proteome</keyword>
<dbReference type="Proteomes" id="UP000649617">
    <property type="component" value="Unassembled WGS sequence"/>
</dbReference>
<comment type="caution">
    <text evidence="1">The sequence shown here is derived from an EMBL/GenBank/DDBJ whole genome shotgun (WGS) entry which is preliminary data.</text>
</comment>
<protein>
    <submittedName>
        <fullName evidence="1">Uncharacterized protein</fullName>
    </submittedName>
</protein>
<dbReference type="EMBL" id="CAJNIZ010000674">
    <property type="protein sequence ID" value="CAE7172362.1"/>
    <property type="molecule type" value="Genomic_DNA"/>
</dbReference>
<name>A0A812IRQ0_SYMPI</name>
<accession>A0A812IRQ0</accession>
<proteinExistence type="predicted"/>
<feature type="non-terminal residue" evidence="1">
    <location>
        <position position="1"/>
    </location>
</feature>
<evidence type="ECO:0000313" key="2">
    <source>
        <dbReference type="Proteomes" id="UP000649617"/>
    </source>
</evidence>
<evidence type="ECO:0000313" key="1">
    <source>
        <dbReference type="EMBL" id="CAE7172362.1"/>
    </source>
</evidence>
<dbReference type="OrthoDB" id="410065at2759"/>
<reference evidence="1" key="1">
    <citation type="submission" date="2021-02" db="EMBL/GenBank/DDBJ databases">
        <authorList>
            <person name="Dougan E. K."/>
            <person name="Rhodes N."/>
            <person name="Thang M."/>
            <person name="Chan C."/>
        </authorList>
    </citation>
    <scope>NUCLEOTIDE SEQUENCE</scope>
</reference>
<sequence length="59" mass="6830">APKEKSTSRRGMRGVRRKPLDFTFTVIFSGYDHDKHAEFELVPRLIGKRGCNMLPIQKI</sequence>
<organism evidence="1 2">
    <name type="scientific">Symbiodinium pilosum</name>
    <name type="common">Dinoflagellate</name>
    <dbReference type="NCBI Taxonomy" id="2952"/>
    <lineage>
        <taxon>Eukaryota</taxon>
        <taxon>Sar</taxon>
        <taxon>Alveolata</taxon>
        <taxon>Dinophyceae</taxon>
        <taxon>Suessiales</taxon>
        <taxon>Symbiodiniaceae</taxon>
        <taxon>Symbiodinium</taxon>
    </lineage>
</organism>
<dbReference type="AlphaFoldDB" id="A0A812IRQ0"/>
<feature type="non-terminal residue" evidence="1">
    <location>
        <position position="59"/>
    </location>
</feature>